<proteinExistence type="predicted"/>
<name>A0ABV4U9M1_9BACT</name>
<reference evidence="3 4" key="1">
    <citation type="submission" date="2024-08" db="EMBL/GenBank/DDBJ databases">
        <title>Whole-genome sequencing of halo(alkali)philic microorganisms from hypersaline lakes.</title>
        <authorList>
            <person name="Sorokin D.Y."/>
            <person name="Merkel A.Y."/>
            <person name="Messina E."/>
            <person name="Yakimov M."/>
        </authorList>
    </citation>
    <scope>NUCLEOTIDE SEQUENCE [LARGE SCALE GENOMIC DNA]</scope>
    <source>
        <strain evidence="3 4">AB-hyl4</strain>
    </source>
</reference>
<evidence type="ECO:0000256" key="1">
    <source>
        <dbReference type="SAM" id="MobiDB-lite"/>
    </source>
</evidence>
<dbReference type="PROSITE" id="PS51257">
    <property type="entry name" value="PROKAR_LIPOPROTEIN"/>
    <property type="match status" value="1"/>
</dbReference>
<evidence type="ECO:0008006" key="5">
    <source>
        <dbReference type="Google" id="ProtNLM"/>
    </source>
</evidence>
<accession>A0ABV4U9M1</accession>
<comment type="caution">
    <text evidence="3">The sequence shown here is derived from an EMBL/GenBank/DDBJ whole genome shotgun (WGS) entry which is preliminary data.</text>
</comment>
<organism evidence="3 4">
    <name type="scientific">Natronomicrosphaera hydrolytica</name>
    <dbReference type="NCBI Taxonomy" id="3242702"/>
    <lineage>
        <taxon>Bacteria</taxon>
        <taxon>Pseudomonadati</taxon>
        <taxon>Planctomycetota</taxon>
        <taxon>Phycisphaerae</taxon>
        <taxon>Phycisphaerales</taxon>
        <taxon>Phycisphaeraceae</taxon>
        <taxon>Natronomicrosphaera</taxon>
    </lineage>
</organism>
<feature type="region of interest" description="Disordered" evidence="1">
    <location>
        <begin position="23"/>
        <end position="91"/>
    </location>
</feature>
<gene>
    <name evidence="3" type="ORF">ACERK3_15555</name>
</gene>
<dbReference type="Proteomes" id="UP001575105">
    <property type="component" value="Unassembled WGS sequence"/>
</dbReference>
<keyword evidence="4" id="KW-1185">Reference proteome</keyword>
<keyword evidence="2" id="KW-0732">Signal</keyword>
<sequence>MMKVSKLFAGGAVAMLFGAAGALSGCDEGMGEPDLPPPPAVEEQNGAQDPDPLGAPPAEEPATQDQGMNDQPALPDPEEGDDGDNAGGGAY</sequence>
<dbReference type="RefSeq" id="WP_425346627.1">
    <property type="nucleotide sequence ID" value="NZ_JBGUBD010000011.1"/>
</dbReference>
<evidence type="ECO:0000256" key="2">
    <source>
        <dbReference type="SAM" id="SignalP"/>
    </source>
</evidence>
<evidence type="ECO:0000313" key="4">
    <source>
        <dbReference type="Proteomes" id="UP001575105"/>
    </source>
</evidence>
<feature type="signal peptide" evidence="2">
    <location>
        <begin position="1"/>
        <end position="22"/>
    </location>
</feature>
<protein>
    <recommendedName>
        <fullName evidence="5">Lipoprotein</fullName>
    </recommendedName>
</protein>
<feature type="chain" id="PRO_5047105328" description="Lipoprotein" evidence="2">
    <location>
        <begin position="23"/>
        <end position="91"/>
    </location>
</feature>
<dbReference type="EMBL" id="JBGUBD010000011">
    <property type="protein sequence ID" value="MFA9479703.1"/>
    <property type="molecule type" value="Genomic_DNA"/>
</dbReference>
<evidence type="ECO:0000313" key="3">
    <source>
        <dbReference type="EMBL" id="MFA9479703.1"/>
    </source>
</evidence>